<keyword evidence="1" id="KW-0645">Protease</keyword>
<reference evidence="4" key="1">
    <citation type="submission" date="2021-01" db="EMBL/GenBank/DDBJ databases">
        <title>Whole genome shotgun sequence of Sphaerisporangium rufum NBRC 109079.</title>
        <authorList>
            <person name="Komaki H."/>
            <person name="Tamura T."/>
        </authorList>
    </citation>
    <scope>NUCLEOTIDE SEQUENCE</scope>
    <source>
        <strain evidence="4">NBRC 109079</strain>
    </source>
</reference>
<evidence type="ECO:0000256" key="2">
    <source>
        <dbReference type="ARBA" id="ARBA00022801"/>
    </source>
</evidence>
<evidence type="ECO:0000256" key="1">
    <source>
        <dbReference type="ARBA" id="ARBA00022670"/>
    </source>
</evidence>
<evidence type="ECO:0000259" key="3">
    <source>
        <dbReference type="PROSITE" id="PS51829"/>
    </source>
</evidence>
<evidence type="ECO:0000313" key="5">
    <source>
        <dbReference type="Proteomes" id="UP000655287"/>
    </source>
</evidence>
<dbReference type="Gene3D" id="2.60.120.260">
    <property type="entry name" value="Galactose-binding domain-like"/>
    <property type="match status" value="1"/>
</dbReference>
<keyword evidence="2" id="KW-0378">Hydrolase</keyword>
<dbReference type="Pfam" id="PF01483">
    <property type="entry name" value="P_proprotein"/>
    <property type="match status" value="1"/>
</dbReference>
<dbReference type="GO" id="GO:0006508">
    <property type="term" value="P:proteolysis"/>
    <property type="evidence" value="ECO:0007669"/>
    <property type="project" value="UniProtKB-KW"/>
</dbReference>
<proteinExistence type="predicted"/>
<keyword evidence="5" id="KW-1185">Reference proteome</keyword>
<dbReference type="Proteomes" id="UP000655287">
    <property type="component" value="Unassembled WGS sequence"/>
</dbReference>
<dbReference type="PROSITE" id="PS51829">
    <property type="entry name" value="P_HOMO_B"/>
    <property type="match status" value="1"/>
</dbReference>
<dbReference type="EMBL" id="BOOU01000164">
    <property type="protein sequence ID" value="GII82008.1"/>
    <property type="molecule type" value="Genomic_DNA"/>
</dbReference>
<dbReference type="InterPro" id="IPR008979">
    <property type="entry name" value="Galactose-bd-like_sf"/>
</dbReference>
<protein>
    <recommendedName>
        <fullName evidence="3">P/Homo B domain-containing protein</fullName>
    </recommendedName>
</protein>
<evidence type="ECO:0000313" key="4">
    <source>
        <dbReference type="EMBL" id="GII82008.1"/>
    </source>
</evidence>
<accession>A0A919RA07</accession>
<comment type="caution">
    <text evidence="4">The sequence shown here is derived from an EMBL/GenBank/DDBJ whole genome shotgun (WGS) entry which is preliminary data.</text>
</comment>
<dbReference type="InterPro" id="IPR002884">
    <property type="entry name" value="P_dom"/>
</dbReference>
<gene>
    <name evidence="4" type="ORF">Sru01_69900</name>
</gene>
<name>A0A919RA07_9ACTN</name>
<dbReference type="SUPFAM" id="SSF49785">
    <property type="entry name" value="Galactose-binding domain-like"/>
    <property type="match status" value="1"/>
</dbReference>
<sequence length="210" mass="21103">MSLSPASGSVTAGGTATATLATQTTSGTAQSIALTAAGLPAGATATLNPTTVTSGGSATLTITTSSTTPNGTYTVTVTGTAASGTHTAAYTLTVGTTTTRTFTNGTDYPIRDLTTLTSPITSTATGTAVSPVKVTVTAAHTCAEDLRIRLQGPNGTWYTLDTSGGLFCTSYGTRTYNASVTQQAAGTWTLEITDQYSLDTGTLDSWSITL</sequence>
<feature type="domain" description="P/Homo B" evidence="3">
    <location>
        <begin position="87"/>
        <end position="210"/>
    </location>
</feature>
<dbReference type="GO" id="GO:0004252">
    <property type="term" value="F:serine-type endopeptidase activity"/>
    <property type="evidence" value="ECO:0007669"/>
    <property type="project" value="InterPro"/>
</dbReference>
<dbReference type="AlphaFoldDB" id="A0A919RA07"/>
<organism evidence="4 5">
    <name type="scientific">Sphaerisporangium rufum</name>
    <dbReference type="NCBI Taxonomy" id="1381558"/>
    <lineage>
        <taxon>Bacteria</taxon>
        <taxon>Bacillati</taxon>
        <taxon>Actinomycetota</taxon>
        <taxon>Actinomycetes</taxon>
        <taxon>Streptosporangiales</taxon>
        <taxon>Streptosporangiaceae</taxon>
        <taxon>Sphaerisporangium</taxon>
    </lineage>
</organism>